<accession>A0ABW1SVU4</accession>
<protein>
    <submittedName>
        <fullName evidence="2">Uncharacterized protein</fullName>
    </submittedName>
</protein>
<evidence type="ECO:0000256" key="1">
    <source>
        <dbReference type="SAM" id="SignalP"/>
    </source>
</evidence>
<evidence type="ECO:0000313" key="3">
    <source>
        <dbReference type="Proteomes" id="UP001596254"/>
    </source>
</evidence>
<sequence length="133" mass="14725">MKNILLALAVVTSIGVGSLSSSSADASSWHKGVPKEIRGNFGTKEYGASLTMGCTFRAKALVFGASGMPTQVGYNVHYKRLHRHSYLLRYDAYANGLFKGGRKLKMPVKRVGKNLRVFGYKIIFYRESVHAHK</sequence>
<feature type="signal peptide" evidence="1">
    <location>
        <begin position="1"/>
        <end position="26"/>
    </location>
</feature>
<keyword evidence="1" id="KW-0732">Signal</keyword>
<dbReference type="EMBL" id="JBHSSK010000031">
    <property type="protein sequence ID" value="MFC6208151.1"/>
    <property type="molecule type" value="Genomic_DNA"/>
</dbReference>
<reference evidence="3" key="1">
    <citation type="journal article" date="2019" name="Int. J. Syst. Evol. Microbiol.">
        <title>The Global Catalogue of Microorganisms (GCM) 10K type strain sequencing project: providing services to taxonomists for standard genome sequencing and annotation.</title>
        <authorList>
            <consortium name="The Broad Institute Genomics Platform"/>
            <consortium name="The Broad Institute Genome Sequencing Center for Infectious Disease"/>
            <person name="Wu L."/>
            <person name="Ma J."/>
        </authorList>
    </citation>
    <scope>NUCLEOTIDE SEQUENCE [LARGE SCALE GENOMIC DNA]</scope>
    <source>
        <strain evidence="3">CCM 8905</strain>
    </source>
</reference>
<dbReference type="RefSeq" id="WP_125694929.1">
    <property type="nucleotide sequence ID" value="NZ_JBHSSK010000031.1"/>
</dbReference>
<feature type="chain" id="PRO_5046911364" evidence="1">
    <location>
        <begin position="27"/>
        <end position="133"/>
    </location>
</feature>
<name>A0ABW1SVU4_9LACO</name>
<evidence type="ECO:0000313" key="2">
    <source>
        <dbReference type="EMBL" id="MFC6208151.1"/>
    </source>
</evidence>
<organism evidence="2 3">
    <name type="scientific">Levilactobacillus tongjiangensis</name>
    <dbReference type="NCBI Taxonomy" id="2486023"/>
    <lineage>
        <taxon>Bacteria</taxon>
        <taxon>Bacillati</taxon>
        <taxon>Bacillota</taxon>
        <taxon>Bacilli</taxon>
        <taxon>Lactobacillales</taxon>
        <taxon>Lactobacillaceae</taxon>
        <taxon>Levilactobacillus</taxon>
    </lineage>
</organism>
<comment type="caution">
    <text evidence="2">The sequence shown here is derived from an EMBL/GenBank/DDBJ whole genome shotgun (WGS) entry which is preliminary data.</text>
</comment>
<dbReference type="Proteomes" id="UP001596254">
    <property type="component" value="Unassembled WGS sequence"/>
</dbReference>
<keyword evidence="3" id="KW-1185">Reference proteome</keyword>
<gene>
    <name evidence="2" type="ORF">ACFP1G_11820</name>
</gene>
<proteinExistence type="predicted"/>